<dbReference type="PANTHER" id="PTHR34477">
    <property type="entry name" value="UPF0213 PROTEIN YHBQ"/>
    <property type="match status" value="1"/>
</dbReference>
<dbReference type="PANTHER" id="PTHR34477:SF1">
    <property type="entry name" value="UPF0213 PROTEIN YHBQ"/>
    <property type="match status" value="1"/>
</dbReference>
<evidence type="ECO:0000259" key="2">
    <source>
        <dbReference type="PROSITE" id="PS50164"/>
    </source>
</evidence>
<reference evidence="5 6" key="1">
    <citation type="submission" date="2016-02" db="EMBL/GenBank/DDBJ databases">
        <title>Draft genome sequence of hydrocarbon degrading Staphylococcus saprophyticus Strain CNV2, isolated from crude-oil contaminated soil from Noonmati Oil Refinery, Guwahati, Assam, India.</title>
        <authorList>
            <person name="Mukherjee A."/>
            <person name="Chettri B."/>
            <person name="Langpoklakpam J."/>
            <person name="Singh A.K."/>
            <person name="Chattopadhyay D.J."/>
        </authorList>
    </citation>
    <scope>NUCLEOTIDE SEQUENCE [LARGE SCALE GENOMIC DNA]</scope>
    <source>
        <strain evidence="5 6">CNV2</strain>
    </source>
</reference>
<evidence type="ECO:0000313" key="6">
    <source>
        <dbReference type="Proteomes" id="UP000075418"/>
    </source>
</evidence>
<dbReference type="EMBL" id="DYVT01000080">
    <property type="protein sequence ID" value="HJF68119.1"/>
    <property type="molecule type" value="Genomic_DNA"/>
</dbReference>
<comment type="caution">
    <text evidence="5">The sequence shown here is derived from an EMBL/GenBank/DDBJ whole genome shotgun (WGS) entry which is preliminary data.</text>
</comment>
<dbReference type="SMART" id="SM00465">
    <property type="entry name" value="GIYc"/>
    <property type="match status" value="1"/>
</dbReference>
<dbReference type="EMBL" id="BKAQ01000024">
    <property type="protein sequence ID" value="GEP83186.1"/>
    <property type="molecule type" value="Genomic_DNA"/>
</dbReference>
<dbReference type="AlphaFoldDB" id="A0A151A1J6"/>
<reference evidence="4" key="3">
    <citation type="journal article" date="2021" name="PeerJ">
        <title>Extensive microbial diversity within the chicken gut microbiome revealed by metagenomics and culture.</title>
        <authorList>
            <person name="Gilroy R."/>
            <person name="Ravi A."/>
            <person name="Getino M."/>
            <person name="Pursley I."/>
            <person name="Horton D.L."/>
            <person name="Alikhan N.F."/>
            <person name="Baker D."/>
            <person name="Gharbi K."/>
            <person name="Hall N."/>
            <person name="Watson M."/>
            <person name="Adriaenssens E.M."/>
            <person name="Foster-Nyarko E."/>
            <person name="Jarju S."/>
            <person name="Secka A."/>
            <person name="Antonio M."/>
            <person name="Oren A."/>
            <person name="Chaudhuri R.R."/>
            <person name="La Ragione R."/>
            <person name="Hildebrand F."/>
            <person name="Pallen M.J."/>
        </authorList>
    </citation>
    <scope>NUCLEOTIDE SEQUENCE</scope>
    <source>
        <strain evidence="4">CHK149-3286</strain>
    </source>
</reference>
<dbReference type="SUPFAM" id="SSF82771">
    <property type="entry name" value="GIY-YIG endonuclease"/>
    <property type="match status" value="1"/>
</dbReference>
<dbReference type="InterPro" id="IPR000305">
    <property type="entry name" value="GIY-YIG_endonuc"/>
</dbReference>
<reference evidence="4" key="4">
    <citation type="submission" date="2021-09" db="EMBL/GenBank/DDBJ databases">
        <authorList>
            <person name="Gilroy R."/>
        </authorList>
    </citation>
    <scope>NUCLEOTIDE SEQUENCE</scope>
    <source>
        <strain evidence="4">CHK149-3286</strain>
    </source>
</reference>
<dbReference type="InterPro" id="IPR050190">
    <property type="entry name" value="UPF0213_domain"/>
</dbReference>
<dbReference type="CDD" id="cd10456">
    <property type="entry name" value="GIY-YIG_UPF0213"/>
    <property type="match status" value="1"/>
</dbReference>
<dbReference type="PROSITE" id="PS50164">
    <property type="entry name" value="GIY_YIG"/>
    <property type="match status" value="1"/>
</dbReference>
<evidence type="ECO:0000313" key="7">
    <source>
        <dbReference type="Proteomes" id="UP000321040"/>
    </source>
</evidence>
<dbReference type="Proteomes" id="UP000706163">
    <property type="component" value="Unassembled WGS sequence"/>
</dbReference>
<evidence type="ECO:0000256" key="1">
    <source>
        <dbReference type="ARBA" id="ARBA00007435"/>
    </source>
</evidence>
<reference evidence="3 7" key="2">
    <citation type="submission" date="2019-07" db="EMBL/GenBank/DDBJ databases">
        <title>Whole genome shotgun sequence of Staphylococcus kloosii NBRC 109624.</title>
        <authorList>
            <person name="Hosoyama A."/>
            <person name="Uohara A."/>
            <person name="Ohji S."/>
            <person name="Ichikawa N."/>
        </authorList>
    </citation>
    <scope>NUCLEOTIDE SEQUENCE [LARGE SCALE GENOMIC DNA]</scope>
    <source>
        <strain evidence="3 7">NBRC 109624</strain>
    </source>
</reference>
<dbReference type="RefSeq" id="WP_061855554.1">
    <property type="nucleotide sequence ID" value="NZ_BKAQ01000024.1"/>
</dbReference>
<evidence type="ECO:0000313" key="4">
    <source>
        <dbReference type="EMBL" id="HJF68119.1"/>
    </source>
</evidence>
<organism evidence="5 6">
    <name type="scientific">Staphylococcus kloosii</name>
    <dbReference type="NCBI Taxonomy" id="29384"/>
    <lineage>
        <taxon>Bacteria</taxon>
        <taxon>Bacillati</taxon>
        <taxon>Bacillota</taxon>
        <taxon>Bacilli</taxon>
        <taxon>Bacillales</taxon>
        <taxon>Staphylococcaceae</taxon>
        <taxon>Staphylococcus</taxon>
    </lineage>
</organism>
<sequence>MDSHYVYIVRCKDGSLYTGYAKDVEQRVKKHNLGQGAKYTKNRRPVTLVYHETHDTKSSALKREYEIKTYSRNKKLQLIKEAQ</sequence>
<proteinExistence type="inferred from homology"/>
<dbReference type="Proteomes" id="UP000075418">
    <property type="component" value="Unassembled WGS sequence"/>
</dbReference>
<dbReference type="GeneID" id="69903748"/>
<feature type="domain" description="GIY-YIG" evidence="2">
    <location>
        <begin position="2"/>
        <end position="77"/>
    </location>
</feature>
<keyword evidence="7" id="KW-1185">Reference proteome</keyword>
<dbReference type="InterPro" id="IPR035901">
    <property type="entry name" value="GIY-YIG_endonuc_sf"/>
</dbReference>
<dbReference type="KEGG" id="skl:C7J89_00215"/>
<dbReference type="OrthoDB" id="9807770at2"/>
<dbReference type="Pfam" id="PF01541">
    <property type="entry name" value="GIY-YIG"/>
    <property type="match status" value="1"/>
</dbReference>
<gene>
    <name evidence="5" type="ORF">A0131_12795</name>
    <name evidence="4" type="ORF">K8V85_07385</name>
    <name evidence="3" type="ORF">SKL01_23640</name>
</gene>
<comment type="similarity">
    <text evidence="1">Belongs to the UPF0213 family.</text>
</comment>
<name>A0A151A1J6_9STAP</name>
<evidence type="ECO:0000313" key="3">
    <source>
        <dbReference type="EMBL" id="GEP83186.1"/>
    </source>
</evidence>
<accession>A0A2T4RDQ3</accession>
<dbReference type="EMBL" id="LUGM01000003">
    <property type="protein sequence ID" value="KYH13187.1"/>
    <property type="molecule type" value="Genomic_DNA"/>
</dbReference>
<accession>A0A151A1J6</accession>
<dbReference type="Gene3D" id="3.40.1440.10">
    <property type="entry name" value="GIY-YIG endonuclease"/>
    <property type="match status" value="1"/>
</dbReference>
<dbReference type="Proteomes" id="UP000321040">
    <property type="component" value="Unassembled WGS sequence"/>
</dbReference>
<evidence type="ECO:0000313" key="5">
    <source>
        <dbReference type="EMBL" id="KYH13187.1"/>
    </source>
</evidence>
<protein>
    <submittedName>
        <fullName evidence="4">GIY-YIG nuclease family protein</fullName>
    </submittedName>
    <submittedName>
        <fullName evidence="3">UPF0213 protein</fullName>
    </submittedName>
</protein>